<keyword evidence="2 7" id="KW-0067">ATP-binding</keyword>
<keyword evidence="4 7" id="KW-0518">Myosin</keyword>
<comment type="caution">
    <text evidence="11">The sequence shown here is derived from an EMBL/GenBank/DDBJ whole genome shotgun (WGS) entry which is preliminary data.</text>
</comment>
<feature type="domain" description="Myosin motor" evidence="10">
    <location>
        <begin position="1"/>
        <end position="468"/>
    </location>
</feature>
<dbReference type="GO" id="GO:0051015">
    <property type="term" value="F:actin filament binding"/>
    <property type="evidence" value="ECO:0007669"/>
    <property type="project" value="TreeGrafter"/>
</dbReference>
<dbReference type="Gene3D" id="1.20.120.720">
    <property type="entry name" value="Myosin VI head, motor domain, U50 subdomain"/>
    <property type="match status" value="1"/>
</dbReference>
<dbReference type="Gene3D" id="1.20.58.530">
    <property type="match status" value="1"/>
</dbReference>
<evidence type="ECO:0000313" key="12">
    <source>
        <dbReference type="Proteomes" id="UP000282876"/>
    </source>
</evidence>
<sequence>MFDQKELPLSQDTILKKLKENYQTKKIYTQCGIILLSINPFSELKMYDTNVMKAYYKNYGSVEPHVYSVSENAIQNLELNGNQTIIVSGESGSGKTINSQHILKYIIWRCNGTKHLEKLLLASHFILECFGNAKTQINENSSRYGKYLRLYFEDDKIVGGRINEYLLEKSRVTHQPERNLNFHIFYLVCSGTNTVFKNDYITTYDSPELKSKYKELKQMFKENNLISFDEISEKILAILKIGSIKFLEKNGKLELQDENLLREICKTFDLNYQTIKDSFLKSVLDCKIEAVNINNTKEKALNIRDTLARYLYTKVFNDVIGSLNNKLGVKTELTISILDIYGFEVFEQNGFDQFCINWANERIQNEFVKRMFTERQSFYKSENIPWPEVSFNSNDKIIGLLEGKLGIADLIDEESFNPVGSLQSLSVKLSKYNKSNPHFLDTCKPNCIKIDHFAYPVEYSLESFLEKNVENIKAFNFDKKESKKQSVIKYFISSMNELFNTINQTEIHYIRCIRPNIKKTAWLFDKDHISKQLKACGVRETINLSRLIYSYSIDKQSFTQRYRKILINTKEMAEKGLVEGKTKMFLKIETLKMLEEKRKEIIITSNEHLYKFFTSMILKNLVKKIDHSLKLKQSKPFIDDPIVKKEEFVKQINELNFQDGMSKQELQLEIERIRNHIKEIINFYDKPCKNCENTNLKYKFQSEELKKSKSLEEEIEKLKEINQKLTNEVKEHKELIKDMTILANEIRKEEGSLKIDDKDLLINLTNPHEVFSCLIEIYVENSPKFTNCTIPLDEMLSFGHLLFKIITELSQRDNTNYKTYLDIFLYELNENFVKFDTNLHKITFIFSNLLELNRLLDPTNELKSFTNSLFQHMCELQKEFISSFLPDAMIYHQPLDNFRCEDSFYKKYIKKPPSILKLVNQLEYLCSMMNYFGLPNAFVKESLRHLLKTINMICFNRILVEQNFLSFNRCTQINHNLNEISKFCQELGFLEGISALQHLKDVVILVFLLQNKETYQAIRAECKALNKIQLNGFFSKIKECKITFESENRGENGSLFLDEPELIFPDMTEKSNFTFCIPRFLPTKLITNLLSSI</sequence>
<dbReference type="GO" id="GO:0016020">
    <property type="term" value="C:membrane"/>
    <property type="evidence" value="ECO:0007669"/>
    <property type="project" value="TreeGrafter"/>
</dbReference>
<dbReference type="Proteomes" id="UP000282876">
    <property type="component" value="Unassembled WGS sequence"/>
</dbReference>
<evidence type="ECO:0000256" key="5">
    <source>
        <dbReference type="ARBA" id="ARBA00023175"/>
    </source>
</evidence>
<evidence type="ECO:0000259" key="9">
    <source>
        <dbReference type="PROSITE" id="PS51126"/>
    </source>
</evidence>
<dbReference type="Pfam" id="PF01843">
    <property type="entry name" value="DIL"/>
    <property type="match status" value="1"/>
</dbReference>
<evidence type="ECO:0000256" key="2">
    <source>
        <dbReference type="ARBA" id="ARBA00022840"/>
    </source>
</evidence>
<feature type="coiled-coil region" evidence="8">
    <location>
        <begin position="701"/>
        <end position="749"/>
    </location>
</feature>
<comment type="similarity">
    <text evidence="7">Belongs to the TRAFAC class myosin-kinesin ATPase superfamily. Myosin family.</text>
</comment>
<protein>
    <submittedName>
        <fullName evidence="11">Myosin heavy chain</fullName>
    </submittedName>
</protein>
<dbReference type="SMART" id="SM01132">
    <property type="entry name" value="DIL"/>
    <property type="match status" value="1"/>
</dbReference>
<dbReference type="InterPro" id="IPR002710">
    <property type="entry name" value="Dilute_dom"/>
</dbReference>
<dbReference type="AlphaFoldDB" id="A0A437APT0"/>
<evidence type="ECO:0000259" key="10">
    <source>
        <dbReference type="PROSITE" id="PS51456"/>
    </source>
</evidence>
<gene>
    <name evidence="11" type="ORF">TUBRATIS_003060</name>
</gene>
<keyword evidence="1 7" id="KW-0547">Nucleotide-binding</keyword>
<dbReference type="STRING" id="291195.A0A437APT0"/>
<dbReference type="PANTHER" id="PTHR13140">
    <property type="entry name" value="MYOSIN"/>
    <property type="match status" value="1"/>
</dbReference>
<dbReference type="Pfam" id="PF00063">
    <property type="entry name" value="Myosin_head"/>
    <property type="match status" value="2"/>
</dbReference>
<dbReference type="SMART" id="SM00242">
    <property type="entry name" value="MYSc"/>
    <property type="match status" value="1"/>
</dbReference>
<dbReference type="InterPro" id="IPR001609">
    <property type="entry name" value="Myosin_head_motor_dom-like"/>
</dbReference>
<dbReference type="PROSITE" id="PS51126">
    <property type="entry name" value="DILUTE"/>
    <property type="match status" value="1"/>
</dbReference>
<evidence type="ECO:0000256" key="4">
    <source>
        <dbReference type="ARBA" id="ARBA00023123"/>
    </source>
</evidence>
<accession>A0A437APT0</accession>
<dbReference type="SUPFAM" id="SSF52540">
    <property type="entry name" value="P-loop containing nucleoside triphosphate hydrolases"/>
    <property type="match status" value="1"/>
</dbReference>
<feature type="domain" description="Dilute" evidence="9">
    <location>
        <begin position="836"/>
        <end position="1047"/>
    </location>
</feature>
<evidence type="ECO:0000256" key="1">
    <source>
        <dbReference type="ARBA" id="ARBA00022741"/>
    </source>
</evidence>
<dbReference type="GO" id="GO:0016459">
    <property type="term" value="C:myosin complex"/>
    <property type="evidence" value="ECO:0007669"/>
    <property type="project" value="UniProtKB-KW"/>
</dbReference>
<proteinExistence type="inferred from homology"/>
<evidence type="ECO:0000256" key="8">
    <source>
        <dbReference type="SAM" id="Coils"/>
    </source>
</evidence>
<evidence type="ECO:0000256" key="3">
    <source>
        <dbReference type="ARBA" id="ARBA00023054"/>
    </source>
</evidence>
<dbReference type="Gene3D" id="3.40.850.10">
    <property type="entry name" value="Kinesin motor domain"/>
    <property type="match status" value="1"/>
</dbReference>
<evidence type="ECO:0000256" key="7">
    <source>
        <dbReference type="PROSITE-ProRule" id="PRU00782"/>
    </source>
</evidence>
<dbReference type="InterPro" id="IPR027417">
    <property type="entry name" value="P-loop_NTPase"/>
</dbReference>
<keyword evidence="6 7" id="KW-0009">Actin-binding</keyword>
<feature type="domain" description="Myosin motor" evidence="10">
    <location>
        <begin position="479"/>
        <end position="626"/>
    </location>
</feature>
<dbReference type="OrthoDB" id="6108017at2759"/>
<dbReference type="PRINTS" id="PR00193">
    <property type="entry name" value="MYOSINHEAVY"/>
</dbReference>
<keyword evidence="5 7" id="KW-0505">Motor protein</keyword>
<dbReference type="GO" id="GO:0007015">
    <property type="term" value="P:actin filament organization"/>
    <property type="evidence" value="ECO:0007669"/>
    <property type="project" value="TreeGrafter"/>
</dbReference>
<dbReference type="InterPro" id="IPR036961">
    <property type="entry name" value="Kinesin_motor_dom_sf"/>
</dbReference>
<keyword evidence="3 8" id="KW-0175">Coiled coil</keyword>
<keyword evidence="12" id="KW-1185">Reference proteome</keyword>
<reference evidence="11 12" key="1">
    <citation type="submission" date="2018-10" db="EMBL/GenBank/DDBJ databases">
        <title>Draft genome sequence of the microsporidian Tubulinosema ratisbonensis.</title>
        <authorList>
            <person name="Polonais V."/>
            <person name="Peyretaillade E."/>
            <person name="Niehus S."/>
            <person name="Wawrzyniak I."/>
            <person name="Franchet A."/>
            <person name="Gaspin C."/>
            <person name="Reichstadt M."/>
            <person name="Belser C."/>
            <person name="Labadie K."/>
            <person name="Delbac F."/>
            <person name="Ferrandon D."/>
        </authorList>
    </citation>
    <scope>NUCLEOTIDE SEQUENCE [LARGE SCALE GENOMIC DNA]</scope>
    <source>
        <strain evidence="11 12">Franzen</strain>
    </source>
</reference>
<organism evidence="11 12">
    <name type="scientific">Tubulinosema ratisbonensis</name>
    <dbReference type="NCBI Taxonomy" id="291195"/>
    <lineage>
        <taxon>Eukaryota</taxon>
        <taxon>Fungi</taxon>
        <taxon>Fungi incertae sedis</taxon>
        <taxon>Microsporidia</taxon>
        <taxon>Tubulinosematoidea</taxon>
        <taxon>Tubulinosematidae</taxon>
        <taxon>Tubulinosema</taxon>
    </lineage>
</organism>
<evidence type="ECO:0000256" key="6">
    <source>
        <dbReference type="ARBA" id="ARBA00023203"/>
    </source>
</evidence>
<feature type="binding site" evidence="7">
    <location>
        <begin position="89"/>
        <end position="96"/>
    </location>
    <ligand>
        <name>ATP</name>
        <dbReference type="ChEBI" id="CHEBI:30616"/>
    </ligand>
</feature>
<evidence type="ECO:0000313" key="11">
    <source>
        <dbReference type="EMBL" id="RVD93180.1"/>
    </source>
</evidence>
<dbReference type="PROSITE" id="PS51456">
    <property type="entry name" value="MYOSIN_MOTOR"/>
    <property type="match status" value="2"/>
</dbReference>
<dbReference type="GO" id="GO:0000146">
    <property type="term" value="F:microfilament motor activity"/>
    <property type="evidence" value="ECO:0007669"/>
    <property type="project" value="TreeGrafter"/>
</dbReference>
<dbReference type="Gene3D" id="1.10.10.820">
    <property type="match status" value="1"/>
</dbReference>
<dbReference type="GO" id="GO:0005737">
    <property type="term" value="C:cytoplasm"/>
    <property type="evidence" value="ECO:0007669"/>
    <property type="project" value="TreeGrafter"/>
</dbReference>
<dbReference type="VEuPathDB" id="MicrosporidiaDB:TUBRATIS_003060"/>
<dbReference type="PANTHER" id="PTHR13140:SF706">
    <property type="entry name" value="DILUTE CLASS UNCONVENTIONAL MYOSIN, ISOFORM C"/>
    <property type="match status" value="1"/>
</dbReference>
<feature type="region of interest" description="Actin-binding" evidence="7">
    <location>
        <begin position="495"/>
        <end position="517"/>
    </location>
</feature>
<comment type="caution">
    <text evidence="7">Lacks conserved residue(s) required for the propagation of feature annotation.</text>
</comment>
<name>A0A437APT0_9MICR</name>
<dbReference type="GO" id="GO:0005524">
    <property type="term" value="F:ATP binding"/>
    <property type="evidence" value="ECO:0007669"/>
    <property type="project" value="UniProtKB-UniRule"/>
</dbReference>
<dbReference type="EMBL" id="RCSS01000075">
    <property type="protein sequence ID" value="RVD93180.1"/>
    <property type="molecule type" value="Genomic_DNA"/>
</dbReference>